<dbReference type="AlphaFoldDB" id="A0A087T8S4"/>
<evidence type="ECO:0000313" key="1">
    <source>
        <dbReference type="EMBL" id="KFM61513.1"/>
    </source>
</evidence>
<gene>
    <name evidence="1" type="ORF">X975_13241</name>
</gene>
<accession>A0A087T8S4</accession>
<sequence length="63" mass="7673">MLNSVTRTDIEGFDMDFFFNHLYYGMPKQPYELLKVDNEDVDEFLKNYKNELSKKESRQLQMQ</sequence>
<keyword evidence="2" id="KW-1185">Reference proteome</keyword>
<dbReference type="EMBL" id="KK113994">
    <property type="protein sequence ID" value="KFM61513.1"/>
    <property type="molecule type" value="Genomic_DNA"/>
</dbReference>
<name>A0A087T8S4_STEMI</name>
<protein>
    <submittedName>
        <fullName evidence="1">Uncharacterized protein</fullName>
    </submittedName>
</protein>
<reference evidence="1 2" key="1">
    <citation type="submission" date="2013-11" db="EMBL/GenBank/DDBJ databases">
        <title>Genome sequencing of Stegodyphus mimosarum.</title>
        <authorList>
            <person name="Bechsgaard J."/>
        </authorList>
    </citation>
    <scope>NUCLEOTIDE SEQUENCE [LARGE SCALE GENOMIC DNA]</scope>
</reference>
<dbReference type="Proteomes" id="UP000054359">
    <property type="component" value="Unassembled WGS sequence"/>
</dbReference>
<proteinExistence type="predicted"/>
<organism evidence="1 2">
    <name type="scientific">Stegodyphus mimosarum</name>
    <name type="common">African social velvet spider</name>
    <dbReference type="NCBI Taxonomy" id="407821"/>
    <lineage>
        <taxon>Eukaryota</taxon>
        <taxon>Metazoa</taxon>
        <taxon>Ecdysozoa</taxon>
        <taxon>Arthropoda</taxon>
        <taxon>Chelicerata</taxon>
        <taxon>Arachnida</taxon>
        <taxon>Araneae</taxon>
        <taxon>Araneomorphae</taxon>
        <taxon>Entelegynae</taxon>
        <taxon>Eresoidea</taxon>
        <taxon>Eresidae</taxon>
        <taxon>Stegodyphus</taxon>
    </lineage>
</organism>
<feature type="non-terminal residue" evidence="1">
    <location>
        <position position="63"/>
    </location>
</feature>
<evidence type="ECO:0000313" key="2">
    <source>
        <dbReference type="Proteomes" id="UP000054359"/>
    </source>
</evidence>